<evidence type="ECO:0000256" key="10">
    <source>
        <dbReference type="SAM" id="Phobius"/>
    </source>
</evidence>
<comment type="similarity">
    <text evidence="2">Belongs to the protease PrsW family.</text>
</comment>
<keyword evidence="4" id="KW-1003">Cell membrane</keyword>
<evidence type="ECO:0000256" key="7">
    <source>
        <dbReference type="ARBA" id="ARBA00022801"/>
    </source>
</evidence>
<evidence type="ECO:0000313" key="12">
    <source>
        <dbReference type="Proteomes" id="UP001168338"/>
    </source>
</evidence>
<evidence type="ECO:0000256" key="2">
    <source>
        <dbReference type="ARBA" id="ARBA00009165"/>
    </source>
</evidence>
<feature type="transmembrane region" description="Helical" evidence="10">
    <location>
        <begin position="199"/>
        <end position="219"/>
    </location>
</feature>
<evidence type="ECO:0000256" key="1">
    <source>
        <dbReference type="ARBA" id="ARBA00004651"/>
    </source>
</evidence>
<dbReference type="Pfam" id="PF13367">
    <property type="entry name" value="PrsW-protease"/>
    <property type="match status" value="1"/>
</dbReference>
<keyword evidence="12" id="KW-1185">Reference proteome</keyword>
<feature type="transmembrane region" description="Helical" evidence="10">
    <location>
        <begin position="39"/>
        <end position="57"/>
    </location>
</feature>
<feature type="transmembrane region" description="Helical" evidence="10">
    <location>
        <begin position="63"/>
        <end position="83"/>
    </location>
</feature>
<dbReference type="PANTHER" id="PTHR36844:SF1">
    <property type="entry name" value="PROTEASE PRSW"/>
    <property type="match status" value="1"/>
</dbReference>
<feature type="transmembrane region" description="Helical" evidence="10">
    <location>
        <begin position="174"/>
        <end position="193"/>
    </location>
</feature>
<evidence type="ECO:0000256" key="9">
    <source>
        <dbReference type="ARBA" id="ARBA00023136"/>
    </source>
</evidence>
<keyword evidence="7" id="KW-0378">Hydrolase</keyword>
<comment type="caution">
    <text evidence="11">The sequence shown here is derived from an EMBL/GenBank/DDBJ whole genome shotgun (WGS) entry which is preliminary data.</text>
</comment>
<evidence type="ECO:0000256" key="3">
    <source>
        <dbReference type="ARBA" id="ARBA00018997"/>
    </source>
</evidence>
<keyword evidence="11" id="KW-0482">Metalloprotease</keyword>
<dbReference type="GO" id="GO:0008237">
    <property type="term" value="F:metallopeptidase activity"/>
    <property type="evidence" value="ECO:0007669"/>
    <property type="project" value="UniProtKB-KW"/>
</dbReference>
<sequence length="232" mass="25909">MVQLELDLLVLFTLALGPGIFWVWYFYQRDRYEPEPAYLILRMFLLGIAVTFPVAFIEGLIAVLVASPLFLAAIVAPIVEEYGKYFVVRRFVYRDREFNEPMDGIVYATAAALGFASLENVIYIFSAYALSPAAALGTVIIRALFSVPAHALFASIWGYALGRAKFSPPEQRQGIVVRGLVLAMVLHGVFNFLLISAEVFAVAMLIFVLVLVPGMWILVNRNIGRALRQGRR</sequence>
<organism evidence="11 12">
    <name type="scientific">Methanoculleus frigidifontis</name>
    <dbReference type="NCBI Taxonomy" id="2584085"/>
    <lineage>
        <taxon>Archaea</taxon>
        <taxon>Methanobacteriati</taxon>
        <taxon>Methanobacteriota</taxon>
        <taxon>Stenosarchaea group</taxon>
        <taxon>Methanomicrobia</taxon>
        <taxon>Methanomicrobiales</taxon>
        <taxon>Methanomicrobiaceae</taxon>
        <taxon>Methanoculleus</taxon>
    </lineage>
</organism>
<dbReference type="InterPro" id="IPR023596">
    <property type="entry name" value="Peptidase_PrsW_arch/bac"/>
</dbReference>
<keyword evidence="5" id="KW-0645">Protease</keyword>
<evidence type="ECO:0000256" key="8">
    <source>
        <dbReference type="ARBA" id="ARBA00022989"/>
    </source>
</evidence>
<dbReference type="Proteomes" id="UP001168338">
    <property type="component" value="Unassembled WGS sequence"/>
</dbReference>
<proteinExistence type="inferred from homology"/>
<dbReference type="InterPro" id="IPR026898">
    <property type="entry name" value="PrsW"/>
</dbReference>
<keyword evidence="9 10" id="KW-0472">Membrane</keyword>
<feature type="transmembrane region" description="Helical" evidence="10">
    <location>
        <begin position="140"/>
        <end position="162"/>
    </location>
</feature>
<evidence type="ECO:0000256" key="5">
    <source>
        <dbReference type="ARBA" id="ARBA00022670"/>
    </source>
</evidence>
<dbReference type="EMBL" id="VCYH01000001">
    <property type="protein sequence ID" value="MDN7023454.1"/>
    <property type="molecule type" value="Genomic_DNA"/>
</dbReference>
<keyword evidence="6 10" id="KW-0812">Transmembrane</keyword>
<dbReference type="PIRSF" id="PIRSF016933">
    <property type="entry name" value="PrsW"/>
    <property type="match status" value="1"/>
</dbReference>
<evidence type="ECO:0000313" key="11">
    <source>
        <dbReference type="EMBL" id="MDN7023454.1"/>
    </source>
</evidence>
<evidence type="ECO:0000256" key="4">
    <source>
        <dbReference type="ARBA" id="ARBA00022475"/>
    </source>
</evidence>
<accession>A0ABT8M695</accession>
<name>A0ABT8M695_9EURY</name>
<feature type="transmembrane region" description="Helical" evidence="10">
    <location>
        <begin position="6"/>
        <end position="27"/>
    </location>
</feature>
<protein>
    <recommendedName>
        <fullName evidence="3">Protease PrsW</fullName>
    </recommendedName>
</protein>
<gene>
    <name evidence="11" type="ORF">FGU65_00820</name>
</gene>
<evidence type="ECO:0000256" key="6">
    <source>
        <dbReference type="ARBA" id="ARBA00022692"/>
    </source>
</evidence>
<comment type="subcellular location">
    <subcellularLocation>
        <location evidence="1">Cell membrane</location>
        <topology evidence="1">Multi-pass membrane protein</topology>
    </subcellularLocation>
</comment>
<reference evidence="11" key="1">
    <citation type="submission" date="2019-05" db="EMBL/GenBank/DDBJ databases">
        <title>Methanoculleus sp. FWC-SCC1, a methanogenic archaeon isolated from deep marine cold seep.</title>
        <authorList>
            <person name="Chen Y.-W."/>
            <person name="Chen S.-C."/>
            <person name="Teng N.-H."/>
            <person name="Lai M.-C."/>
        </authorList>
    </citation>
    <scope>NUCLEOTIDE SEQUENCE</scope>
    <source>
        <strain evidence="11">FWC-SCC1</strain>
    </source>
</reference>
<keyword evidence="8 10" id="KW-1133">Transmembrane helix</keyword>
<feature type="transmembrane region" description="Helical" evidence="10">
    <location>
        <begin position="104"/>
        <end position="128"/>
    </location>
</feature>
<dbReference type="PANTHER" id="PTHR36844">
    <property type="entry name" value="PROTEASE PRSW"/>
    <property type="match status" value="1"/>
</dbReference>